<gene>
    <name evidence="1" type="ORF">LACBIDRAFT_302918</name>
</gene>
<dbReference type="AlphaFoldDB" id="B0DIL8"/>
<evidence type="ECO:0000313" key="1">
    <source>
        <dbReference type="EMBL" id="EDR05592.1"/>
    </source>
</evidence>
<evidence type="ECO:0000313" key="2">
    <source>
        <dbReference type="Proteomes" id="UP000001194"/>
    </source>
</evidence>
<dbReference type="Proteomes" id="UP000001194">
    <property type="component" value="Unassembled WGS sequence"/>
</dbReference>
<keyword evidence="2" id="KW-1185">Reference proteome</keyword>
<name>B0DIL8_LACBS</name>
<sequence>MRFFTFQRRGTPTRTFQRSWLKLSNAQRLARGLPLKAPVRKAKTVIIRQMPSAGPPVTKMGMMQVTNVDTGESVGYISATFLSTGHLGFTTDVAKALEISFVIDSFATTATGLRIIMDDSDQSIDFPILGLIQGRDNSDDDIGSSSFNYLYLGGVALPGTASGSIASLMDNTYTNATAISRASETDVVRTNWSRVLNALLRNFLPLYQWSIDLNTGLITSQWVNEDGTSVTTTELFSQGTALYAGGNSSAFNEVYSSPIFKYTLTFVPFV</sequence>
<dbReference type="RefSeq" id="XP_001883696.1">
    <property type="nucleotide sequence ID" value="XM_001883661.1"/>
</dbReference>
<proteinExistence type="predicted"/>
<organism evidence="2">
    <name type="scientific">Laccaria bicolor (strain S238N-H82 / ATCC MYA-4686)</name>
    <name type="common">Bicoloured deceiver</name>
    <name type="synonym">Laccaria laccata var. bicolor</name>
    <dbReference type="NCBI Taxonomy" id="486041"/>
    <lineage>
        <taxon>Eukaryota</taxon>
        <taxon>Fungi</taxon>
        <taxon>Dikarya</taxon>
        <taxon>Basidiomycota</taxon>
        <taxon>Agaricomycotina</taxon>
        <taxon>Agaricomycetes</taxon>
        <taxon>Agaricomycetidae</taxon>
        <taxon>Agaricales</taxon>
        <taxon>Agaricineae</taxon>
        <taxon>Hydnangiaceae</taxon>
        <taxon>Laccaria</taxon>
    </lineage>
</organism>
<dbReference type="GeneID" id="6079351"/>
<dbReference type="InParanoid" id="B0DIL8"/>
<dbReference type="EMBL" id="DS547112">
    <property type="protein sequence ID" value="EDR05592.1"/>
    <property type="molecule type" value="Genomic_DNA"/>
</dbReference>
<protein>
    <submittedName>
        <fullName evidence="1">Predicted protein</fullName>
    </submittedName>
</protein>
<dbReference type="KEGG" id="lbc:LACBIDRAFT_302918"/>
<dbReference type="OrthoDB" id="4584900at2759"/>
<dbReference type="HOGENOM" id="CLU_066064_0_1_1"/>
<reference evidence="1 2" key="1">
    <citation type="journal article" date="2008" name="Nature">
        <title>The genome of Laccaria bicolor provides insights into mycorrhizal symbiosis.</title>
        <authorList>
            <person name="Martin F."/>
            <person name="Aerts A."/>
            <person name="Ahren D."/>
            <person name="Brun A."/>
            <person name="Danchin E.G.J."/>
            <person name="Duchaussoy F."/>
            <person name="Gibon J."/>
            <person name="Kohler A."/>
            <person name="Lindquist E."/>
            <person name="Pereda V."/>
            <person name="Salamov A."/>
            <person name="Shapiro H.J."/>
            <person name="Wuyts J."/>
            <person name="Blaudez D."/>
            <person name="Buee M."/>
            <person name="Brokstein P."/>
            <person name="Canbaeck B."/>
            <person name="Cohen D."/>
            <person name="Courty P.E."/>
            <person name="Coutinho P.M."/>
            <person name="Delaruelle C."/>
            <person name="Detter J.C."/>
            <person name="Deveau A."/>
            <person name="DiFazio S."/>
            <person name="Duplessis S."/>
            <person name="Fraissinet-Tachet L."/>
            <person name="Lucic E."/>
            <person name="Frey-Klett P."/>
            <person name="Fourrey C."/>
            <person name="Feussner I."/>
            <person name="Gay G."/>
            <person name="Grimwood J."/>
            <person name="Hoegger P.J."/>
            <person name="Jain P."/>
            <person name="Kilaru S."/>
            <person name="Labbe J."/>
            <person name="Lin Y.C."/>
            <person name="Legue V."/>
            <person name="Le Tacon F."/>
            <person name="Marmeisse R."/>
            <person name="Melayah D."/>
            <person name="Montanini B."/>
            <person name="Muratet M."/>
            <person name="Nehls U."/>
            <person name="Niculita-Hirzel H."/>
            <person name="Oudot-Le Secq M.P."/>
            <person name="Peter M."/>
            <person name="Quesneville H."/>
            <person name="Rajashekar B."/>
            <person name="Reich M."/>
            <person name="Rouhier N."/>
            <person name="Schmutz J."/>
            <person name="Yin T."/>
            <person name="Chalot M."/>
            <person name="Henrissat B."/>
            <person name="Kuees U."/>
            <person name="Lucas S."/>
            <person name="Van de Peer Y."/>
            <person name="Podila G.K."/>
            <person name="Polle A."/>
            <person name="Pukkila P.J."/>
            <person name="Richardson P.M."/>
            <person name="Rouze P."/>
            <person name="Sanders I.R."/>
            <person name="Stajich J.E."/>
            <person name="Tunlid A."/>
            <person name="Tuskan G."/>
            <person name="Grigoriev I.V."/>
        </authorList>
    </citation>
    <scope>NUCLEOTIDE SEQUENCE [LARGE SCALE GENOMIC DNA]</scope>
    <source>
        <strain evidence="2">S238N-H82 / ATCC MYA-4686</strain>
    </source>
</reference>
<accession>B0DIL8</accession>